<dbReference type="EMBL" id="FUHU01000035">
    <property type="protein sequence ID" value="SJM61258.1"/>
    <property type="molecule type" value="Genomic_DNA"/>
</dbReference>
<dbReference type="AlphaFoldDB" id="A0A1R4FZC3"/>
<organism evidence="1 2">
    <name type="scientific">Agrococcus casei LMG 22410</name>
    <dbReference type="NCBI Taxonomy" id="1255656"/>
    <lineage>
        <taxon>Bacteria</taxon>
        <taxon>Bacillati</taxon>
        <taxon>Actinomycetota</taxon>
        <taxon>Actinomycetes</taxon>
        <taxon>Micrococcales</taxon>
        <taxon>Microbacteriaceae</taxon>
        <taxon>Agrococcus</taxon>
    </lineage>
</organism>
<name>A0A1R4FZC3_9MICO</name>
<evidence type="ECO:0000313" key="1">
    <source>
        <dbReference type="EMBL" id="SJM61258.1"/>
    </source>
</evidence>
<gene>
    <name evidence="1" type="ORF">CZ674_07590</name>
</gene>
<sequence>MPSHRSRAARVRWRRQMRPIYRGVSSVVRAKLRRIHKRLPR</sequence>
<proteinExistence type="predicted"/>
<dbReference type="Proteomes" id="UP000195787">
    <property type="component" value="Unassembled WGS sequence"/>
</dbReference>
<protein>
    <submittedName>
        <fullName evidence="1">Uncharacterized protein</fullName>
    </submittedName>
</protein>
<accession>A0A1R4FZC3</accession>
<reference evidence="1 2" key="1">
    <citation type="submission" date="2017-02" db="EMBL/GenBank/DDBJ databases">
        <authorList>
            <person name="Peterson S.W."/>
        </authorList>
    </citation>
    <scope>NUCLEOTIDE SEQUENCE [LARGE SCALE GENOMIC DNA]</scope>
    <source>
        <strain evidence="1 2">LMG 22410</strain>
    </source>
</reference>
<evidence type="ECO:0000313" key="2">
    <source>
        <dbReference type="Proteomes" id="UP000195787"/>
    </source>
</evidence>
<keyword evidence="2" id="KW-1185">Reference proteome</keyword>